<evidence type="ECO:0000313" key="9">
    <source>
        <dbReference type="Proteomes" id="UP001221411"/>
    </source>
</evidence>
<dbReference type="InterPro" id="IPR013815">
    <property type="entry name" value="ATP_grasp_subdomain_1"/>
</dbReference>
<gene>
    <name evidence="5 8" type="primary">sucC</name>
    <name evidence="8" type="ORF">POL67_47545</name>
</gene>
<dbReference type="PROSITE" id="PS50975">
    <property type="entry name" value="ATP_GRASP"/>
    <property type="match status" value="1"/>
</dbReference>
<feature type="binding site" evidence="5">
    <location>
        <position position="104"/>
    </location>
    <ligand>
        <name>ATP</name>
        <dbReference type="ChEBI" id="CHEBI:30616"/>
    </ligand>
</feature>
<feature type="binding site" evidence="5">
    <location>
        <position position="270"/>
    </location>
    <ligand>
        <name>substrate</name>
        <note>ligand shared with subunit alpha</note>
    </ligand>
</feature>
<comment type="caution">
    <text evidence="8">The sequence shown here is derived from an EMBL/GenBank/DDBJ whole genome shotgun (WGS) entry which is preliminary data.</text>
</comment>
<dbReference type="InterPro" id="IPR013650">
    <property type="entry name" value="ATP-grasp_succ-CoA_synth-type"/>
</dbReference>
<dbReference type="NCBIfam" id="TIGR01016">
    <property type="entry name" value="sucCoAbeta"/>
    <property type="match status" value="1"/>
</dbReference>
<evidence type="ECO:0000256" key="2">
    <source>
        <dbReference type="ARBA" id="ARBA00022723"/>
    </source>
</evidence>
<comment type="subunit">
    <text evidence="5">Heterotetramer of two alpha and two beta subunits.</text>
</comment>
<evidence type="ECO:0000256" key="1">
    <source>
        <dbReference type="ARBA" id="ARBA00022598"/>
    </source>
</evidence>
<dbReference type="Proteomes" id="UP001221411">
    <property type="component" value="Unassembled WGS sequence"/>
</dbReference>
<keyword evidence="4 5" id="KW-0460">Magnesium</keyword>
<dbReference type="Gene3D" id="3.30.1490.20">
    <property type="entry name" value="ATP-grasp fold, A domain"/>
    <property type="match status" value="1"/>
</dbReference>
<dbReference type="SUPFAM" id="SSF56059">
    <property type="entry name" value="Glutathione synthetase ATP-binding domain-like"/>
    <property type="match status" value="1"/>
</dbReference>
<dbReference type="HAMAP" id="MF_00558">
    <property type="entry name" value="Succ_CoA_beta"/>
    <property type="match status" value="1"/>
</dbReference>
<keyword evidence="3 5" id="KW-0547">Nucleotide-binding</keyword>
<feature type="binding site" evidence="5">
    <location>
        <begin position="57"/>
        <end position="59"/>
    </location>
    <ligand>
        <name>ATP</name>
        <dbReference type="ChEBI" id="CHEBI:30616"/>
    </ligand>
</feature>
<dbReference type="PROSITE" id="PS01217">
    <property type="entry name" value="SUCCINYL_COA_LIG_3"/>
    <property type="match status" value="1"/>
</dbReference>
<keyword evidence="9" id="KW-1185">Reference proteome</keyword>
<comment type="cofactor">
    <cofactor evidence="5">
        <name>Mg(2+)</name>
        <dbReference type="ChEBI" id="CHEBI:18420"/>
    </cofactor>
    <text evidence="5">Binds 1 Mg(2+) ion per subunit.</text>
</comment>
<name>A0ABT5F4R7_9BACT</name>
<evidence type="ECO:0000259" key="7">
    <source>
        <dbReference type="PROSITE" id="PS50975"/>
    </source>
</evidence>
<feature type="binding site" evidence="5">
    <location>
        <position position="219"/>
    </location>
    <ligand>
        <name>Mg(2+)</name>
        <dbReference type="ChEBI" id="CHEBI:18420"/>
    </ligand>
</feature>
<comment type="catalytic activity">
    <reaction evidence="5">
        <text>GTP + succinate + CoA = succinyl-CoA + GDP + phosphate</text>
        <dbReference type="Rhea" id="RHEA:22120"/>
        <dbReference type="ChEBI" id="CHEBI:30031"/>
        <dbReference type="ChEBI" id="CHEBI:37565"/>
        <dbReference type="ChEBI" id="CHEBI:43474"/>
        <dbReference type="ChEBI" id="CHEBI:57287"/>
        <dbReference type="ChEBI" id="CHEBI:57292"/>
        <dbReference type="ChEBI" id="CHEBI:58189"/>
    </reaction>
</comment>
<feature type="binding site" evidence="5">
    <location>
        <position position="50"/>
    </location>
    <ligand>
        <name>ATP</name>
        <dbReference type="ChEBI" id="CHEBI:30616"/>
    </ligand>
</feature>
<evidence type="ECO:0000256" key="3">
    <source>
        <dbReference type="ARBA" id="ARBA00022741"/>
    </source>
</evidence>
<organism evidence="8 9">
    <name type="scientific">Polyangium mundeleinium</name>
    <dbReference type="NCBI Taxonomy" id="2995306"/>
    <lineage>
        <taxon>Bacteria</taxon>
        <taxon>Pseudomonadati</taxon>
        <taxon>Myxococcota</taxon>
        <taxon>Polyangia</taxon>
        <taxon>Polyangiales</taxon>
        <taxon>Polyangiaceae</taxon>
        <taxon>Polyangium</taxon>
    </lineage>
</organism>
<feature type="domain" description="ATP-grasp" evidence="7">
    <location>
        <begin position="9"/>
        <end position="232"/>
    </location>
</feature>
<feature type="binding site" evidence="5">
    <location>
        <position position="205"/>
    </location>
    <ligand>
        <name>Mg(2+)</name>
        <dbReference type="ChEBI" id="CHEBI:18420"/>
    </ligand>
</feature>
<dbReference type="PANTHER" id="PTHR11815">
    <property type="entry name" value="SUCCINYL-COA SYNTHETASE BETA CHAIN"/>
    <property type="match status" value="1"/>
</dbReference>
<sequence>MKIHEYQAKQIFARYGIPVPKGEPAFSVAEAEAAAKRLIEATGIPVVVVKAQIHAGGRGKGGGVKVAKGGVAEARELAEKILGMQLVTVQTGPAGQKVRRLYIEQGLDIDREIYLALTLDRDRRRIAVMASREGGMDIEQVAHDTPEKIHTLHVDPVIGLAPYQARKLAFALGLGAKEQMRQFTKLVDSLYKCFLAEDASLIEINPLIVTKKGDIVALDGKVTFDDNAEVRHPEWADLRDADEEDPVELEAKKVGISYVSLDGDIGCLVNGAGLAMGTMDIILHYGGKPANFLDVGGGATQEQVKKAFQMILRSDKVKGVFVNIFGGIMRCDVVAAGIVAATKELGLSVPLVVRLEGTNVEAGRKILDESGLKIESASSMGDGAQKIVAAVKPGAAA</sequence>
<keyword evidence="1 5" id="KW-0436">Ligase</keyword>
<feature type="binding site" evidence="5">
    <location>
        <position position="112"/>
    </location>
    <ligand>
        <name>ATP</name>
        <dbReference type="ChEBI" id="CHEBI:30616"/>
    </ligand>
</feature>
<dbReference type="InterPro" id="IPR011761">
    <property type="entry name" value="ATP-grasp"/>
</dbReference>
<dbReference type="PANTHER" id="PTHR11815:SF10">
    <property type="entry name" value="SUCCINATE--COA LIGASE [GDP-FORMING] SUBUNIT BETA, MITOCHONDRIAL"/>
    <property type="match status" value="1"/>
</dbReference>
<feature type="binding site" evidence="5">
    <location>
        <begin position="327"/>
        <end position="329"/>
    </location>
    <ligand>
        <name>substrate</name>
        <note>ligand shared with subunit alpha</note>
    </ligand>
</feature>
<comment type="similarity">
    <text evidence="5">Belongs to the succinate/malate CoA ligase beta subunit family.</text>
</comment>
<keyword evidence="2 5" id="KW-0479">Metal-binding</keyword>
<keyword evidence="5" id="KW-0816">Tricarboxylic acid cycle</keyword>
<feature type="binding site" evidence="5">
    <location>
        <position position="107"/>
    </location>
    <ligand>
        <name>ATP</name>
        <dbReference type="ChEBI" id="CHEBI:30616"/>
    </ligand>
</feature>
<evidence type="ECO:0000256" key="5">
    <source>
        <dbReference type="HAMAP-Rule" id="MF_00558"/>
    </source>
</evidence>
<dbReference type="InterPro" id="IPR005811">
    <property type="entry name" value="SUCC_ACL_C"/>
</dbReference>
<comment type="pathway">
    <text evidence="5">Carbohydrate metabolism; tricarboxylic acid cycle; succinate from succinyl-CoA (ligase route): step 1/1.</text>
</comment>
<dbReference type="NCBIfam" id="NF001913">
    <property type="entry name" value="PRK00696.1"/>
    <property type="match status" value="1"/>
</dbReference>
<reference evidence="8 9" key="1">
    <citation type="submission" date="2022-11" db="EMBL/GenBank/DDBJ databases">
        <title>Minimal conservation of predation-associated metabolite biosynthetic gene clusters underscores biosynthetic potential of Myxococcota including descriptions for ten novel species: Archangium lansinium sp. nov., Myxococcus landrumus sp. nov., Nannocystis bai.</title>
        <authorList>
            <person name="Ahearne A."/>
            <person name="Stevens C."/>
            <person name="Dowd S."/>
        </authorList>
    </citation>
    <scope>NUCLEOTIDE SEQUENCE [LARGE SCALE GENOMIC DNA]</scope>
    <source>
        <strain evidence="8 9">RJM3</strain>
    </source>
</reference>
<evidence type="ECO:0000256" key="4">
    <source>
        <dbReference type="ARBA" id="ARBA00022842"/>
    </source>
</evidence>
<proteinExistence type="inferred from homology"/>
<protein>
    <recommendedName>
        <fullName evidence="5">Succinate--CoA ligase [ADP-forming] subunit beta</fullName>
        <ecNumber evidence="5">6.2.1.5</ecNumber>
    </recommendedName>
    <alternativeName>
        <fullName evidence="5">Succinyl-CoA synthetase subunit beta</fullName>
        <shortName evidence="5">SCS-beta</shortName>
    </alternativeName>
</protein>
<dbReference type="InterPro" id="IPR005809">
    <property type="entry name" value="Succ_CoA_ligase-like_bsu"/>
</dbReference>
<dbReference type="InterPro" id="IPR017866">
    <property type="entry name" value="Succ-CoA_synthase_bsu_CS"/>
</dbReference>
<dbReference type="EC" id="6.2.1.5" evidence="5"/>
<evidence type="ECO:0000313" key="8">
    <source>
        <dbReference type="EMBL" id="MDC0749076.1"/>
    </source>
</evidence>
<dbReference type="SUPFAM" id="SSF52210">
    <property type="entry name" value="Succinyl-CoA synthetase domains"/>
    <property type="match status" value="1"/>
</dbReference>
<dbReference type="EMBL" id="JAQNDO010000001">
    <property type="protein sequence ID" value="MDC0749076.1"/>
    <property type="molecule type" value="Genomic_DNA"/>
</dbReference>
<dbReference type="Gene3D" id="3.30.470.20">
    <property type="entry name" value="ATP-grasp fold, B domain"/>
    <property type="match status" value="1"/>
</dbReference>
<dbReference type="PIRSF" id="PIRSF001554">
    <property type="entry name" value="SucCS_beta"/>
    <property type="match status" value="1"/>
</dbReference>
<evidence type="ECO:0000256" key="6">
    <source>
        <dbReference type="PROSITE-ProRule" id="PRU00409"/>
    </source>
</evidence>
<dbReference type="GO" id="GO:0004775">
    <property type="term" value="F:succinate-CoA ligase (ADP-forming) activity"/>
    <property type="evidence" value="ECO:0007669"/>
    <property type="project" value="UniProtKB-EC"/>
</dbReference>
<dbReference type="Pfam" id="PF08442">
    <property type="entry name" value="ATP-grasp_2"/>
    <property type="match status" value="1"/>
</dbReference>
<dbReference type="RefSeq" id="WP_271928506.1">
    <property type="nucleotide sequence ID" value="NZ_JAQNDO010000001.1"/>
</dbReference>
<dbReference type="Pfam" id="PF00549">
    <property type="entry name" value="Ligase_CoA"/>
    <property type="match status" value="1"/>
</dbReference>
<comment type="function">
    <text evidence="5">Succinyl-CoA synthetase functions in the citric acid cycle (TCA), coupling the hydrolysis of succinyl-CoA to the synthesis of either ATP or GTP and thus represents the only step of substrate-level phosphorylation in the TCA. The beta subunit provides nucleotide specificity of the enzyme and binds the substrate succinate, while the binding sites for coenzyme A and phosphate are found in the alpha subunit.</text>
</comment>
<comment type="catalytic activity">
    <reaction evidence="5">
        <text>succinate + ATP + CoA = succinyl-CoA + ADP + phosphate</text>
        <dbReference type="Rhea" id="RHEA:17661"/>
        <dbReference type="ChEBI" id="CHEBI:30031"/>
        <dbReference type="ChEBI" id="CHEBI:30616"/>
        <dbReference type="ChEBI" id="CHEBI:43474"/>
        <dbReference type="ChEBI" id="CHEBI:57287"/>
        <dbReference type="ChEBI" id="CHEBI:57292"/>
        <dbReference type="ChEBI" id="CHEBI:456216"/>
        <dbReference type="EC" id="6.2.1.5"/>
    </reaction>
</comment>
<dbReference type="Gene3D" id="3.40.50.261">
    <property type="entry name" value="Succinyl-CoA synthetase domains"/>
    <property type="match status" value="1"/>
</dbReference>
<accession>A0ABT5F4R7</accession>
<dbReference type="InterPro" id="IPR016102">
    <property type="entry name" value="Succinyl-CoA_synth-like"/>
</dbReference>
<keyword evidence="5 6" id="KW-0067">ATP-binding</keyword>